<gene>
    <name evidence="2" type="ORF">SAMN04488005_0805</name>
</gene>
<dbReference type="Proteomes" id="UP000199478">
    <property type="component" value="Unassembled WGS sequence"/>
</dbReference>
<organism evidence="2 3">
    <name type="scientific">Yoonia tamlensis</name>
    <dbReference type="NCBI Taxonomy" id="390270"/>
    <lineage>
        <taxon>Bacteria</taxon>
        <taxon>Pseudomonadati</taxon>
        <taxon>Pseudomonadota</taxon>
        <taxon>Alphaproteobacteria</taxon>
        <taxon>Rhodobacterales</taxon>
        <taxon>Paracoccaceae</taxon>
        <taxon>Yoonia</taxon>
    </lineage>
</organism>
<accession>A0A1I6FZK8</accession>
<dbReference type="RefSeq" id="WP_131802275.1">
    <property type="nucleotide sequence ID" value="NZ_FOYP01000001.1"/>
</dbReference>
<feature type="chain" id="PRO_5011538993" evidence="1">
    <location>
        <begin position="22"/>
        <end position="323"/>
    </location>
</feature>
<evidence type="ECO:0000313" key="3">
    <source>
        <dbReference type="Proteomes" id="UP000199478"/>
    </source>
</evidence>
<sequence>MKSTNFLLALFLALLASTAMAETRNYYCDSGKLAFKSSTAVTLDEWTVIVGLEPRPDFGRQIFERPDGTYAWARTSEMMRVCRDWQACIPGPAAVTGLAVGPLIRRNDDGSVSLCDAPPTEVALYSCLPDGELSHAMIPNTPEHLRSYFGLDEPPSPDAVVFRPGDGSSVWHLPDTAAMRGACIVAPPENTPEDGIWSATLRQTQNNGCPPQSVAQAEAVAAAFAQEHRVVWPTPFTPAEIIPDTEFPRGWRANNGRWSALVVNQDHGVVRLSILFNLAVQSGQHIVIDSFLEMDMDATAAAAAGMAANCSLLSTFDLRKTGE</sequence>
<feature type="signal peptide" evidence="1">
    <location>
        <begin position="1"/>
        <end position="21"/>
    </location>
</feature>
<name>A0A1I6FZK8_9RHOB</name>
<dbReference type="OrthoDB" id="7836739at2"/>
<keyword evidence="1" id="KW-0732">Signal</keyword>
<evidence type="ECO:0000313" key="2">
    <source>
        <dbReference type="EMBL" id="SFR35378.1"/>
    </source>
</evidence>
<dbReference type="AlphaFoldDB" id="A0A1I6FZK8"/>
<reference evidence="3" key="1">
    <citation type="submission" date="2016-10" db="EMBL/GenBank/DDBJ databases">
        <authorList>
            <person name="Varghese N."/>
            <person name="Submissions S."/>
        </authorList>
    </citation>
    <scope>NUCLEOTIDE SEQUENCE [LARGE SCALE GENOMIC DNA]</scope>
    <source>
        <strain evidence="3">DSM 26879</strain>
    </source>
</reference>
<proteinExistence type="predicted"/>
<keyword evidence="3" id="KW-1185">Reference proteome</keyword>
<protein>
    <submittedName>
        <fullName evidence="2">Uncharacterized protein</fullName>
    </submittedName>
</protein>
<dbReference type="EMBL" id="FOYP01000001">
    <property type="protein sequence ID" value="SFR35378.1"/>
    <property type="molecule type" value="Genomic_DNA"/>
</dbReference>
<evidence type="ECO:0000256" key="1">
    <source>
        <dbReference type="SAM" id="SignalP"/>
    </source>
</evidence>